<gene>
    <name evidence="12" type="ORF">PEVE_00035843</name>
</gene>
<evidence type="ECO:0008006" key="14">
    <source>
        <dbReference type="Google" id="ProtNLM"/>
    </source>
</evidence>
<evidence type="ECO:0000256" key="4">
    <source>
        <dbReference type="ARBA" id="ARBA00022692"/>
    </source>
</evidence>
<dbReference type="EMBL" id="CALNXI010000561">
    <property type="protein sequence ID" value="CAH3029255.1"/>
    <property type="molecule type" value="Genomic_DNA"/>
</dbReference>
<proteinExistence type="inferred from homology"/>
<dbReference type="InterPro" id="IPR019308">
    <property type="entry name" value="TMEM214"/>
</dbReference>
<sequence length="788" mass="88486">MASNGQSGKWEVVGKGGKKRAPNEGKKNKVKASDMPKAEIINPLAASKTIYQALKHPKVPVTEIGNGNVKHTADIPDELPAVLTERVAEQAPEMKKPGTSFIGSKKKPASTKSQKTDEELLQEALSKLDLDELTAILTNLESSFSNNPSIWLTDISANLQHKLKNVPQKDPVFEGKPQDYPTCLFPVHLKTFFLDLLKKCPEPTLKIVYQRSVENMVQELSKGSSAYGDQIMLQFIVQQYPQVTLDCLKEVQDMLEKRKTRTREALALMWCAGQLPEKSLAPGLRVWIEVMMPHLNVKQLTKYSISYLENLLSTCKSTSTQETVMEAKEFFAIMELAFSPSSPLAGNPSLQRKLLLLYPQLKRLSLHAESSSVSRLYFPPLLGRLGNDLPLEYQTEVLSCLVTCLEKDAECFSKWETCYTATLPQSGLLLNHLVNTWDSLSTVLKSKIFNVVEIFQTKNNSLLENNKAKIGLSSCVKACQAVDEKKARRKGSLFSFGKLFKLILFLLVAAIAVDIYKNKGYKASKTAQIAKDYGIEEAALTGYGHTAKSLSAANSWIQENYPTYYNKFREYSDPAAAFVWEKLVVAGTFIADTTKPARNYLNKKIPELLEKIETEAPVYIGIVRDYLTDVWNRLWPVVHKYLVIVWDFLSENVPLLLAKVQELLTTLASKVYELAPDFFSSVASWFAKLGEKIVEKLPDVLAVIQEYAVIAINLAVNLINSVLEWIQSMAGRYVRRSRRRSSADTTDDWIIKTRVVSEKLASTIPRCQMKDLRGSEGGFQDNKPRLIF</sequence>
<evidence type="ECO:0000313" key="12">
    <source>
        <dbReference type="EMBL" id="CAH3029255.1"/>
    </source>
</evidence>
<evidence type="ECO:0000256" key="7">
    <source>
        <dbReference type="ARBA" id="ARBA00022989"/>
    </source>
</evidence>
<feature type="compositionally biased region" description="Basic and acidic residues" evidence="11">
    <location>
        <begin position="21"/>
        <end position="34"/>
    </location>
</feature>
<keyword evidence="6" id="KW-0256">Endoplasmic reticulum</keyword>
<evidence type="ECO:0000256" key="9">
    <source>
        <dbReference type="ARBA" id="ARBA00023180"/>
    </source>
</evidence>
<protein>
    <recommendedName>
        <fullName evidence="14">Transmembrane protein 214</fullName>
    </recommendedName>
</protein>
<keyword evidence="5" id="KW-0053">Apoptosis</keyword>
<evidence type="ECO:0000256" key="1">
    <source>
        <dbReference type="ARBA" id="ARBA00004477"/>
    </source>
</evidence>
<dbReference type="Proteomes" id="UP001159427">
    <property type="component" value="Unassembled WGS sequence"/>
</dbReference>
<organism evidence="12 13">
    <name type="scientific">Porites evermanni</name>
    <dbReference type="NCBI Taxonomy" id="104178"/>
    <lineage>
        <taxon>Eukaryota</taxon>
        <taxon>Metazoa</taxon>
        <taxon>Cnidaria</taxon>
        <taxon>Anthozoa</taxon>
        <taxon>Hexacorallia</taxon>
        <taxon>Scleractinia</taxon>
        <taxon>Fungiina</taxon>
        <taxon>Poritidae</taxon>
        <taxon>Porites</taxon>
    </lineage>
</organism>
<accession>A0ABN8MHS7</accession>
<comment type="subcellular location">
    <subcellularLocation>
        <location evidence="1">Endoplasmic reticulum membrane</location>
        <topology evidence="1">Multi-pass membrane protein</topology>
    </subcellularLocation>
</comment>
<keyword evidence="7" id="KW-1133">Transmembrane helix</keyword>
<keyword evidence="4" id="KW-0812">Transmembrane</keyword>
<evidence type="ECO:0000256" key="8">
    <source>
        <dbReference type="ARBA" id="ARBA00023136"/>
    </source>
</evidence>
<dbReference type="Pfam" id="PF10151">
    <property type="entry name" value="TMEM214"/>
    <property type="match status" value="1"/>
</dbReference>
<comment type="caution">
    <text evidence="12">The sequence shown here is derived from an EMBL/GenBank/DDBJ whole genome shotgun (WGS) entry which is preliminary data.</text>
</comment>
<feature type="region of interest" description="Disordered" evidence="11">
    <location>
        <begin position="1"/>
        <end position="34"/>
    </location>
</feature>
<feature type="region of interest" description="Disordered" evidence="11">
    <location>
        <begin position="90"/>
        <end position="117"/>
    </location>
</feature>
<name>A0ABN8MHS7_9CNID</name>
<reference evidence="12 13" key="1">
    <citation type="submission" date="2022-05" db="EMBL/GenBank/DDBJ databases">
        <authorList>
            <consortium name="Genoscope - CEA"/>
            <person name="William W."/>
        </authorList>
    </citation>
    <scope>NUCLEOTIDE SEQUENCE [LARGE SCALE GENOMIC DNA]</scope>
</reference>
<evidence type="ECO:0000256" key="10">
    <source>
        <dbReference type="ARBA" id="ARBA00024938"/>
    </source>
</evidence>
<dbReference type="PANTHER" id="PTHR13448:SF0">
    <property type="entry name" value="TRANSMEMBRANE PROTEIN 214"/>
    <property type="match status" value="1"/>
</dbReference>
<comment type="subunit">
    <text evidence="3">Constitutively interacts with CASP4; required for the localization of procaspase 4 to the ER.</text>
</comment>
<evidence type="ECO:0000256" key="2">
    <source>
        <dbReference type="ARBA" id="ARBA00007984"/>
    </source>
</evidence>
<evidence type="ECO:0000256" key="6">
    <source>
        <dbReference type="ARBA" id="ARBA00022824"/>
    </source>
</evidence>
<evidence type="ECO:0000256" key="11">
    <source>
        <dbReference type="SAM" id="MobiDB-lite"/>
    </source>
</evidence>
<evidence type="ECO:0000256" key="5">
    <source>
        <dbReference type="ARBA" id="ARBA00022703"/>
    </source>
</evidence>
<keyword evidence="13" id="KW-1185">Reference proteome</keyword>
<keyword evidence="8" id="KW-0472">Membrane</keyword>
<comment type="function">
    <text evidence="10">Critical mediator, in cooperation with CASP4, of endoplasmic reticulum-stress induced apoptosis. Required or the activation of CASP4 following endoplasmic reticulum stress.</text>
</comment>
<evidence type="ECO:0000256" key="3">
    <source>
        <dbReference type="ARBA" id="ARBA00011720"/>
    </source>
</evidence>
<dbReference type="PANTHER" id="PTHR13448">
    <property type="entry name" value="TRANSMEMBRANE PROTEIN 214"/>
    <property type="match status" value="1"/>
</dbReference>
<evidence type="ECO:0000313" key="13">
    <source>
        <dbReference type="Proteomes" id="UP001159427"/>
    </source>
</evidence>
<keyword evidence="9" id="KW-0325">Glycoprotein</keyword>
<comment type="similarity">
    <text evidence="2">Belongs to the TMEM214 family.</text>
</comment>